<evidence type="ECO:0000313" key="2">
    <source>
        <dbReference type="EMBL" id="PCJ03112.1"/>
    </source>
</evidence>
<sequence>MVTILLRILLNVSFQYKPGKLLKIKAKSALNRLNIDNFALTLFYLLTKISILFVTTYTV</sequence>
<reference key="1">
    <citation type="submission" date="2017-08" db="EMBL/GenBank/DDBJ databases">
        <title>A dynamic microbial community with high functional redundancy inhabits the cold, oxic subseafloor aquifer.</title>
        <authorList>
            <person name="Tully B.J."/>
            <person name="Wheat C.G."/>
            <person name="Glazer B.T."/>
            <person name="Huber J.A."/>
        </authorList>
    </citation>
    <scope>NUCLEOTIDE SEQUENCE [LARGE SCALE GENOMIC DNA]</scope>
</reference>
<dbReference type="EMBL" id="NVUS01000003">
    <property type="protein sequence ID" value="PCJ03112.1"/>
    <property type="molecule type" value="Genomic_DNA"/>
</dbReference>
<reference evidence="2" key="2">
    <citation type="journal article" date="2018" name="ISME J.">
        <title>A dynamic microbial community with high functional redundancy inhabits the cold, oxic subseafloor aquifer.</title>
        <authorList>
            <person name="Tully B.J."/>
            <person name="Wheat C.G."/>
            <person name="Glazer B.T."/>
            <person name="Huber J.A."/>
        </authorList>
    </citation>
    <scope>NUCLEOTIDE SEQUENCE</scope>
    <source>
        <strain evidence="2">NORP83</strain>
    </source>
</reference>
<name>A0A2A4Z7Z9_9PROT</name>
<feature type="transmembrane region" description="Helical" evidence="1">
    <location>
        <begin position="38"/>
        <end position="57"/>
    </location>
</feature>
<accession>A0A2A4Z7Z9</accession>
<organism evidence="2">
    <name type="scientific">OCS116 cluster bacterium</name>
    <dbReference type="NCBI Taxonomy" id="2030921"/>
    <lineage>
        <taxon>Bacteria</taxon>
        <taxon>Pseudomonadati</taxon>
        <taxon>Pseudomonadota</taxon>
        <taxon>Alphaproteobacteria</taxon>
        <taxon>OCS116 cluster</taxon>
    </lineage>
</organism>
<evidence type="ECO:0000256" key="1">
    <source>
        <dbReference type="SAM" id="Phobius"/>
    </source>
</evidence>
<gene>
    <name evidence="2" type="ORF">COB13_04015</name>
</gene>
<dbReference type="AlphaFoldDB" id="A0A2A4Z7Z9"/>
<keyword evidence="1" id="KW-1133">Transmembrane helix</keyword>
<proteinExistence type="predicted"/>
<keyword evidence="1" id="KW-0472">Membrane</keyword>
<keyword evidence="1" id="KW-0812">Transmembrane</keyword>
<comment type="caution">
    <text evidence="2">The sequence shown here is derived from an EMBL/GenBank/DDBJ whole genome shotgun (WGS) entry which is preliminary data.</text>
</comment>
<protein>
    <submittedName>
        <fullName evidence="2">Uncharacterized protein</fullName>
    </submittedName>
</protein>